<sequence>MKRKRDQAEMVPSEIRAAIDELLLLAADGKSNGGGAAVAGGGEGGCDQKTTVRHYLPLKPFLALCNLLVQVLDKIGPTMAVLRQDIHSNIQRLKKFHDCDPSIYCDVVEILKKEANEGKAKKGPSCSKAFVWLTRSLDFTLTLLQLLIKDFERNLEQAVEESYNIALKPWHGWISSAAYKVALKLVPDNNTFIKILKSENEDDDDKLKEDMGRLVSLLAPVSEQNRETMVKSLWTGQDEMHLMMDIKIFDTNEKCDFLRFQFCSFNVLCASLLYSEYM</sequence>
<feature type="domain" description="Glycolipid transfer protein" evidence="1">
    <location>
        <begin position="57"/>
        <end position="197"/>
    </location>
</feature>
<keyword evidence="3" id="KW-1185">Reference proteome</keyword>
<evidence type="ECO:0000313" key="3">
    <source>
        <dbReference type="Proteomes" id="UP000325081"/>
    </source>
</evidence>
<dbReference type="Gene3D" id="1.10.3520.10">
    <property type="entry name" value="Glycolipid transfer protein"/>
    <property type="match status" value="1"/>
</dbReference>
<gene>
    <name evidence="2" type="ORF">STAS_24998</name>
</gene>
<organism evidence="2 3">
    <name type="scientific">Striga asiatica</name>
    <name type="common">Asiatic witchweed</name>
    <name type="synonym">Buchnera asiatica</name>
    <dbReference type="NCBI Taxonomy" id="4170"/>
    <lineage>
        <taxon>Eukaryota</taxon>
        <taxon>Viridiplantae</taxon>
        <taxon>Streptophyta</taxon>
        <taxon>Embryophyta</taxon>
        <taxon>Tracheophyta</taxon>
        <taxon>Spermatophyta</taxon>
        <taxon>Magnoliopsida</taxon>
        <taxon>eudicotyledons</taxon>
        <taxon>Gunneridae</taxon>
        <taxon>Pentapetalae</taxon>
        <taxon>asterids</taxon>
        <taxon>lamiids</taxon>
        <taxon>Lamiales</taxon>
        <taxon>Orobanchaceae</taxon>
        <taxon>Buchnereae</taxon>
        <taxon>Striga</taxon>
    </lineage>
</organism>
<dbReference type="InterPro" id="IPR014830">
    <property type="entry name" value="Glycolipid_transfer_prot_dom"/>
</dbReference>
<dbReference type="GO" id="GO:1902388">
    <property type="term" value="F:ceramide 1-phosphate transfer activity"/>
    <property type="evidence" value="ECO:0007669"/>
    <property type="project" value="TreeGrafter"/>
</dbReference>
<dbReference type="PANTHER" id="PTHR10219">
    <property type="entry name" value="GLYCOLIPID TRANSFER PROTEIN-RELATED"/>
    <property type="match status" value="1"/>
</dbReference>
<evidence type="ECO:0000259" key="1">
    <source>
        <dbReference type="Pfam" id="PF08718"/>
    </source>
</evidence>
<reference evidence="3" key="1">
    <citation type="journal article" date="2019" name="Curr. Biol.">
        <title>Genome Sequence of Striga asiatica Provides Insight into the Evolution of Plant Parasitism.</title>
        <authorList>
            <person name="Yoshida S."/>
            <person name="Kim S."/>
            <person name="Wafula E.K."/>
            <person name="Tanskanen J."/>
            <person name="Kim Y.M."/>
            <person name="Honaas L."/>
            <person name="Yang Z."/>
            <person name="Spallek T."/>
            <person name="Conn C.E."/>
            <person name="Ichihashi Y."/>
            <person name="Cheong K."/>
            <person name="Cui S."/>
            <person name="Der J.P."/>
            <person name="Gundlach H."/>
            <person name="Jiao Y."/>
            <person name="Hori C."/>
            <person name="Ishida J.K."/>
            <person name="Kasahara H."/>
            <person name="Kiba T."/>
            <person name="Kim M.S."/>
            <person name="Koo N."/>
            <person name="Laohavisit A."/>
            <person name="Lee Y.H."/>
            <person name="Lumba S."/>
            <person name="McCourt P."/>
            <person name="Mortimer J.C."/>
            <person name="Mutuku J.M."/>
            <person name="Nomura T."/>
            <person name="Sasaki-Sekimoto Y."/>
            <person name="Seto Y."/>
            <person name="Wang Y."/>
            <person name="Wakatake T."/>
            <person name="Sakakibara H."/>
            <person name="Demura T."/>
            <person name="Yamaguchi S."/>
            <person name="Yoneyama K."/>
            <person name="Manabe R.I."/>
            <person name="Nelson D.C."/>
            <person name="Schulman A.H."/>
            <person name="Timko M.P."/>
            <person name="dePamphilis C.W."/>
            <person name="Choi D."/>
            <person name="Shirasu K."/>
        </authorList>
    </citation>
    <scope>NUCLEOTIDE SEQUENCE [LARGE SCALE GENOMIC DNA]</scope>
    <source>
        <strain evidence="3">cv. UVA1</strain>
    </source>
</reference>
<name>A0A5A7QS26_STRAF</name>
<proteinExistence type="predicted"/>
<evidence type="ECO:0000313" key="2">
    <source>
        <dbReference type="EMBL" id="GER47859.1"/>
    </source>
</evidence>
<dbReference type="AlphaFoldDB" id="A0A5A7QS26"/>
<dbReference type="InterPro" id="IPR036497">
    <property type="entry name" value="GLTP_sf"/>
</dbReference>
<dbReference type="Proteomes" id="UP000325081">
    <property type="component" value="Unassembled WGS sequence"/>
</dbReference>
<protein>
    <submittedName>
        <fullName evidence="2">Glycolipid transfer protein</fullName>
    </submittedName>
</protein>
<dbReference type="GO" id="GO:0016020">
    <property type="term" value="C:membrane"/>
    <property type="evidence" value="ECO:0007669"/>
    <property type="project" value="TreeGrafter"/>
</dbReference>
<dbReference type="Pfam" id="PF08718">
    <property type="entry name" value="GLTP"/>
    <property type="match status" value="1"/>
</dbReference>
<dbReference type="OrthoDB" id="205255at2759"/>
<dbReference type="PANTHER" id="PTHR10219:SF34">
    <property type="entry name" value="GLYCOLIPID TRANSFER PROTEIN 3"/>
    <property type="match status" value="1"/>
</dbReference>
<dbReference type="EMBL" id="BKCP01008070">
    <property type="protein sequence ID" value="GER47859.1"/>
    <property type="molecule type" value="Genomic_DNA"/>
</dbReference>
<comment type="caution">
    <text evidence="2">The sequence shown here is derived from an EMBL/GenBank/DDBJ whole genome shotgun (WGS) entry which is preliminary data.</text>
</comment>
<dbReference type="GO" id="GO:0005829">
    <property type="term" value="C:cytosol"/>
    <property type="evidence" value="ECO:0007669"/>
    <property type="project" value="TreeGrafter"/>
</dbReference>
<dbReference type="GO" id="GO:1902387">
    <property type="term" value="F:ceramide 1-phosphate binding"/>
    <property type="evidence" value="ECO:0007669"/>
    <property type="project" value="TreeGrafter"/>
</dbReference>
<dbReference type="SUPFAM" id="SSF110004">
    <property type="entry name" value="Glycolipid transfer protein, GLTP"/>
    <property type="match status" value="1"/>
</dbReference>
<accession>A0A5A7QS26</accession>